<dbReference type="InterPro" id="IPR051122">
    <property type="entry name" value="SDR_DHRS6-like"/>
</dbReference>
<keyword evidence="4" id="KW-1185">Reference proteome</keyword>
<dbReference type="Proteomes" id="UP000032279">
    <property type="component" value="Unassembled WGS sequence"/>
</dbReference>
<dbReference type="AlphaFoldDB" id="A0A0D0Y7N1"/>
<dbReference type="SUPFAM" id="SSF51735">
    <property type="entry name" value="NAD(P)-binding Rossmann-fold domains"/>
    <property type="match status" value="1"/>
</dbReference>
<dbReference type="PANTHER" id="PTHR43477">
    <property type="entry name" value="DIHYDROANTICAPSIN 7-DEHYDROGENASE"/>
    <property type="match status" value="1"/>
</dbReference>
<dbReference type="PATRIC" id="fig|1335616.4.peg.10"/>
<keyword evidence="2" id="KW-0560">Oxidoreductase</keyword>
<dbReference type="InterPro" id="IPR002347">
    <property type="entry name" value="SDR_fam"/>
</dbReference>
<dbReference type="OrthoDB" id="9806974at2"/>
<proteinExistence type="inferred from homology"/>
<protein>
    <submittedName>
        <fullName evidence="3">Short-chain dehydrogenase/oxidoreductase</fullName>
    </submittedName>
</protein>
<reference evidence="3 4" key="1">
    <citation type="submission" date="2013-08" db="EMBL/GenBank/DDBJ databases">
        <title>Lactobacillus wasatchii sp. WDC04, a late gas producing bacteria isolated from aged chedder cheese.</title>
        <authorList>
            <person name="Oberg C.J."/>
            <person name="Culumber M."/>
            <person name="McMahon D.J."/>
            <person name="Broadbent J.R."/>
            <person name="Oberg T.S."/>
            <person name="Ortaki F."/>
        </authorList>
    </citation>
    <scope>NUCLEOTIDE SEQUENCE [LARGE SCALE GENOMIC DNA]</scope>
    <source>
        <strain evidence="3 4">WDC04</strain>
    </source>
</reference>
<organism evidence="3 4">
    <name type="scientific">Paucilactobacillus wasatchensis</name>
    <dbReference type="NCBI Taxonomy" id="1335616"/>
    <lineage>
        <taxon>Bacteria</taxon>
        <taxon>Bacillati</taxon>
        <taxon>Bacillota</taxon>
        <taxon>Bacilli</taxon>
        <taxon>Lactobacillales</taxon>
        <taxon>Lactobacillaceae</taxon>
        <taxon>Paucilactobacillus</taxon>
    </lineage>
</organism>
<evidence type="ECO:0000313" key="4">
    <source>
        <dbReference type="Proteomes" id="UP000032279"/>
    </source>
</evidence>
<dbReference type="RefSeq" id="WP_044009768.1">
    <property type="nucleotide sequence ID" value="NZ_AWTT01000001.1"/>
</dbReference>
<sequence>MDNNLKHKRILVIGGTSGFGKQVSIQALQAGASVVVIGHNESRLTTAISDLRQFGSQISGQAFDASDQEKLAYFLTGTAKFDHIISMLGGAMGGGFLSASVAEIREAIEQKFFVNLEVARTVIPYLNDHGSLIFTGGTGGHPYDASGAIIGNQAIKTMVEGLAVEAAPKIRVNAVAPTWTPTGLWRGLSQNSLMENEAGMVAQIPLGRVSKPDEVASAYLFLMQNSFITGQVVNVDGGISVR</sequence>
<dbReference type="PRINTS" id="PR00081">
    <property type="entry name" value="GDHRDH"/>
</dbReference>
<dbReference type="STRING" id="1335616.WDC_0010"/>
<comment type="similarity">
    <text evidence="1">Belongs to the short-chain dehydrogenases/reductases (SDR) family.</text>
</comment>
<dbReference type="Gene3D" id="3.40.50.720">
    <property type="entry name" value="NAD(P)-binding Rossmann-like Domain"/>
    <property type="match status" value="1"/>
</dbReference>
<dbReference type="GO" id="GO:0016491">
    <property type="term" value="F:oxidoreductase activity"/>
    <property type="evidence" value="ECO:0007669"/>
    <property type="project" value="UniProtKB-KW"/>
</dbReference>
<gene>
    <name evidence="3" type="ORF">WDC_0010</name>
</gene>
<name>A0A0D0Y7N1_9LACO</name>
<accession>A0A0D0Y7N1</accession>
<comment type="caution">
    <text evidence="3">The sequence shown here is derived from an EMBL/GenBank/DDBJ whole genome shotgun (WGS) entry which is preliminary data.</text>
</comment>
<evidence type="ECO:0000256" key="2">
    <source>
        <dbReference type="ARBA" id="ARBA00023002"/>
    </source>
</evidence>
<dbReference type="EMBL" id="AWTT01000001">
    <property type="protein sequence ID" value="KIS04273.1"/>
    <property type="molecule type" value="Genomic_DNA"/>
</dbReference>
<dbReference type="InterPro" id="IPR036291">
    <property type="entry name" value="NAD(P)-bd_dom_sf"/>
</dbReference>
<dbReference type="PANTHER" id="PTHR43477:SF1">
    <property type="entry name" value="DIHYDROANTICAPSIN 7-DEHYDROGENASE"/>
    <property type="match status" value="1"/>
</dbReference>
<evidence type="ECO:0000313" key="3">
    <source>
        <dbReference type="EMBL" id="KIS04273.1"/>
    </source>
</evidence>
<evidence type="ECO:0000256" key="1">
    <source>
        <dbReference type="ARBA" id="ARBA00006484"/>
    </source>
</evidence>
<dbReference type="Pfam" id="PF13561">
    <property type="entry name" value="adh_short_C2"/>
    <property type="match status" value="1"/>
</dbReference>